<keyword evidence="4 6" id="KW-0928">Hypersensitive response elicitation</keyword>
<organism evidence="9 10">
    <name type="scientific">Phytophthora sojae (strain P6497)</name>
    <name type="common">Soybean stem and root rot agent</name>
    <name type="synonym">Phytophthora megasperma f. sp. glycines</name>
    <dbReference type="NCBI Taxonomy" id="1094619"/>
    <lineage>
        <taxon>Eukaryota</taxon>
        <taxon>Sar</taxon>
        <taxon>Stramenopiles</taxon>
        <taxon>Oomycota</taxon>
        <taxon>Peronosporomycetes</taxon>
        <taxon>Peronosporales</taxon>
        <taxon>Peronosporaceae</taxon>
        <taxon>Phytophthora</taxon>
    </lineage>
</organism>
<feature type="signal peptide" evidence="8">
    <location>
        <begin position="1"/>
        <end position="20"/>
    </location>
</feature>
<feature type="chain" id="PRO_5003472675" description="Elicitin" evidence="8">
    <location>
        <begin position="21"/>
        <end position="179"/>
    </location>
</feature>
<sequence>MNAHTILALAAVTFAGSVTADTCSSTQQKSAYVTLASVLSLSPFQGCATDSGYSLMYSTSLPSNDEYVKMCASTNCQSLIKSIISLNPPDCTMSVPTSGLNVNVHELANGFSSKCSSLSTSSPSVTTAAPTATTATPTATAATPTATAPKSSNSTAGSSTSPTKAPSATTAAPTSARAC</sequence>
<gene>
    <name evidence="9" type="primary">SOJ3X</name>
    <name evidence="9" type="ORF">PHYSODRAFT_516648</name>
</gene>
<dbReference type="SMR" id="G4ZX99"/>
<keyword evidence="10" id="KW-1185">Reference proteome</keyword>
<evidence type="ECO:0000256" key="4">
    <source>
        <dbReference type="ARBA" id="ARBA00022978"/>
    </source>
</evidence>
<dbReference type="Proteomes" id="UP000002640">
    <property type="component" value="Unassembled WGS sequence"/>
</dbReference>
<dbReference type="Pfam" id="PF00964">
    <property type="entry name" value="Elicitin"/>
    <property type="match status" value="1"/>
</dbReference>
<dbReference type="EMBL" id="JH159157">
    <property type="protein sequence ID" value="EGZ11816.1"/>
    <property type="molecule type" value="Genomic_DNA"/>
</dbReference>
<comment type="similarity">
    <text evidence="2 6">Belongs to the elicitin family.</text>
</comment>
<dbReference type="InParanoid" id="G4ZX99"/>
<protein>
    <recommendedName>
        <fullName evidence="6">Elicitin</fullName>
    </recommendedName>
</protein>
<dbReference type="KEGG" id="psoj:PHYSODRAFT_516648"/>
<feature type="region of interest" description="Disordered" evidence="7">
    <location>
        <begin position="117"/>
        <end position="179"/>
    </location>
</feature>
<dbReference type="PRINTS" id="PR00948">
    <property type="entry name" value="ELICITIN"/>
</dbReference>
<dbReference type="GeneID" id="20659831"/>
<evidence type="ECO:0000256" key="7">
    <source>
        <dbReference type="SAM" id="MobiDB-lite"/>
    </source>
</evidence>
<dbReference type="SUPFAM" id="SSF48647">
    <property type="entry name" value="Fungal elicitin"/>
    <property type="match status" value="1"/>
</dbReference>
<keyword evidence="8" id="KW-0732">Signal</keyword>
<dbReference type="GO" id="GO:0005576">
    <property type="term" value="C:extracellular region"/>
    <property type="evidence" value="ECO:0007669"/>
    <property type="project" value="UniProtKB-SubCell"/>
</dbReference>
<evidence type="ECO:0000313" key="10">
    <source>
        <dbReference type="Proteomes" id="UP000002640"/>
    </source>
</evidence>
<comment type="function">
    <text evidence="6">Induces local and distal defense responses (incompatible hypersensitive reaction) in plants from the solanaceae and cruciferae families. Elicits leaf necrosis and causes the accumulation of pathogenesis-related proteins. Might interact with the lipidic molecules of the plasma membrane.</text>
</comment>
<evidence type="ECO:0000256" key="8">
    <source>
        <dbReference type="SAM" id="SignalP"/>
    </source>
</evidence>
<dbReference type="RefSeq" id="XP_009532149.1">
    <property type="nucleotide sequence ID" value="XM_009533854.1"/>
</dbReference>
<comment type="subcellular location">
    <subcellularLocation>
        <location evidence="1 6">Secreted</location>
    </subcellularLocation>
</comment>
<dbReference type="InterPro" id="IPR036470">
    <property type="entry name" value="Elicitin_sf"/>
</dbReference>
<dbReference type="AlphaFoldDB" id="G4ZX99"/>
<proteinExistence type="inferred from homology"/>
<dbReference type="GO" id="GO:0052040">
    <property type="term" value="P:symbiont-mediated perturbation of host programmed cell death"/>
    <property type="evidence" value="ECO:0007669"/>
    <property type="project" value="UniProtKB-UniRule"/>
</dbReference>
<dbReference type="InterPro" id="IPR002200">
    <property type="entry name" value="Elicitin"/>
</dbReference>
<evidence type="ECO:0000256" key="6">
    <source>
        <dbReference type="RuleBase" id="RU368111"/>
    </source>
</evidence>
<evidence type="ECO:0000256" key="5">
    <source>
        <dbReference type="ARBA" id="ARBA00023157"/>
    </source>
</evidence>
<evidence type="ECO:0000256" key="3">
    <source>
        <dbReference type="ARBA" id="ARBA00022525"/>
    </source>
</evidence>
<keyword evidence="5 6" id="KW-1015">Disulfide bond</keyword>
<name>G4ZX99_PHYSP</name>
<dbReference type="OMA" id="MNAHTIL"/>
<dbReference type="SMART" id="SM01187">
    <property type="entry name" value="Elicitin"/>
    <property type="match status" value="1"/>
</dbReference>
<evidence type="ECO:0000313" key="9">
    <source>
        <dbReference type="EMBL" id="EGZ11816.1"/>
    </source>
</evidence>
<evidence type="ECO:0000256" key="2">
    <source>
        <dbReference type="ARBA" id="ARBA00009544"/>
    </source>
</evidence>
<keyword evidence="3 6" id="KW-0964">Secreted</keyword>
<evidence type="ECO:0000256" key="1">
    <source>
        <dbReference type="ARBA" id="ARBA00004613"/>
    </source>
</evidence>
<reference evidence="9 10" key="1">
    <citation type="journal article" date="2006" name="Science">
        <title>Phytophthora genome sequences uncover evolutionary origins and mechanisms of pathogenesis.</title>
        <authorList>
            <person name="Tyler B.M."/>
            <person name="Tripathy S."/>
            <person name="Zhang X."/>
            <person name="Dehal P."/>
            <person name="Jiang R.H."/>
            <person name="Aerts A."/>
            <person name="Arredondo F.D."/>
            <person name="Baxter L."/>
            <person name="Bensasson D."/>
            <person name="Beynon J.L."/>
            <person name="Chapman J."/>
            <person name="Damasceno C.M."/>
            <person name="Dorrance A.E."/>
            <person name="Dou D."/>
            <person name="Dickerman A.W."/>
            <person name="Dubchak I.L."/>
            <person name="Garbelotto M."/>
            <person name="Gijzen M."/>
            <person name="Gordon S.G."/>
            <person name="Govers F."/>
            <person name="Grunwald N.J."/>
            <person name="Huang W."/>
            <person name="Ivors K.L."/>
            <person name="Jones R.W."/>
            <person name="Kamoun S."/>
            <person name="Krampis K."/>
            <person name="Lamour K.H."/>
            <person name="Lee M.K."/>
            <person name="McDonald W.H."/>
            <person name="Medina M."/>
            <person name="Meijer H.J."/>
            <person name="Nordberg E.K."/>
            <person name="Maclean D.J."/>
            <person name="Ospina-Giraldo M.D."/>
            <person name="Morris P.F."/>
            <person name="Phuntumart V."/>
            <person name="Putnam N.H."/>
            <person name="Rash S."/>
            <person name="Rose J.K."/>
            <person name="Sakihama Y."/>
            <person name="Salamov A.A."/>
            <person name="Savidor A."/>
            <person name="Scheuring C.F."/>
            <person name="Smith B.M."/>
            <person name="Sobral B.W."/>
            <person name="Terry A."/>
            <person name="Torto-Alalibo T.A."/>
            <person name="Win J."/>
            <person name="Xu Z."/>
            <person name="Zhang H."/>
            <person name="Grigoriev I.V."/>
            <person name="Rokhsar D.S."/>
            <person name="Boore J.L."/>
        </authorList>
    </citation>
    <scope>NUCLEOTIDE SEQUENCE [LARGE SCALE GENOMIC DNA]</scope>
    <source>
        <strain evidence="9 10">P6497</strain>
    </source>
</reference>
<dbReference type="Gene3D" id="1.10.239.10">
    <property type="entry name" value="Elicitin domain"/>
    <property type="match status" value="1"/>
</dbReference>
<accession>G4ZX99</accession>